<accession>A0A381XI20</accession>
<sequence>MFWACVADFSPELEWEDVEAHYEPELNIMGLISGDTLVTSFVRVHRTLQADEAADTLMRDTIFGNVVPYYASRFVVRDAQVMVSNGTKDYAFQFMKSMEDERRESLYEAYVYNREDLNPQPGEKWTLTVTTPGGLSATGETMVPPVPQLNKEQLPDSFNINQTMNITWAAQPDNYQLVNVRNYQSYFFYDDYDTEEGKIYDSCGFWQELVVNPGDTAWTYRRDICEGTVSIGETNDYDTEDFLLINLMSIDSNYHNYFLKYGGDGEGEEFSSLFLGQGGSGRSFGIKGGIGIFGSIGFDRHYLPITR</sequence>
<dbReference type="Pfam" id="PF14054">
    <property type="entry name" value="DUF4249"/>
    <property type="match status" value="1"/>
</dbReference>
<dbReference type="InterPro" id="IPR025345">
    <property type="entry name" value="DUF4249"/>
</dbReference>
<dbReference type="EMBL" id="UINC01015253">
    <property type="protein sequence ID" value="SVA64378.1"/>
    <property type="molecule type" value="Genomic_DNA"/>
</dbReference>
<organism evidence="1">
    <name type="scientific">marine metagenome</name>
    <dbReference type="NCBI Taxonomy" id="408172"/>
    <lineage>
        <taxon>unclassified sequences</taxon>
        <taxon>metagenomes</taxon>
        <taxon>ecological metagenomes</taxon>
    </lineage>
</organism>
<gene>
    <name evidence="1" type="ORF">METZ01_LOCUS117232</name>
</gene>
<proteinExistence type="predicted"/>
<dbReference type="AlphaFoldDB" id="A0A381XI20"/>
<name>A0A381XI20_9ZZZZ</name>
<protein>
    <recommendedName>
        <fullName evidence="2">DUF4249 domain-containing protein</fullName>
    </recommendedName>
</protein>
<evidence type="ECO:0008006" key="2">
    <source>
        <dbReference type="Google" id="ProtNLM"/>
    </source>
</evidence>
<evidence type="ECO:0000313" key="1">
    <source>
        <dbReference type="EMBL" id="SVA64378.1"/>
    </source>
</evidence>
<reference evidence="1" key="1">
    <citation type="submission" date="2018-05" db="EMBL/GenBank/DDBJ databases">
        <authorList>
            <person name="Lanie J.A."/>
            <person name="Ng W.-L."/>
            <person name="Kazmierczak K.M."/>
            <person name="Andrzejewski T.M."/>
            <person name="Davidsen T.M."/>
            <person name="Wayne K.J."/>
            <person name="Tettelin H."/>
            <person name="Glass J.I."/>
            <person name="Rusch D."/>
            <person name="Podicherti R."/>
            <person name="Tsui H.-C.T."/>
            <person name="Winkler M.E."/>
        </authorList>
    </citation>
    <scope>NUCLEOTIDE SEQUENCE</scope>
</reference>